<feature type="signal peptide" evidence="1">
    <location>
        <begin position="1"/>
        <end position="26"/>
    </location>
</feature>
<evidence type="ECO:0000256" key="1">
    <source>
        <dbReference type="SAM" id="SignalP"/>
    </source>
</evidence>
<dbReference type="Pfam" id="PF25268">
    <property type="entry name" value="DUF7866"/>
    <property type="match status" value="1"/>
</dbReference>
<evidence type="ECO:0000259" key="2">
    <source>
        <dbReference type="Pfam" id="PF25268"/>
    </source>
</evidence>
<accession>A0A5K1DWB3</accession>
<evidence type="ECO:0000313" key="3">
    <source>
        <dbReference type="EMBL" id="VVW42537.1"/>
    </source>
</evidence>
<feature type="domain" description="DUF7866" evidence="2">
    <location>
        <begin position="78"/>
        <end position="132"/>
    </location>
</feature>
<dbReference type="InterPro" id="IPR057188">
    <property type="entry name" value="DUF7866"/>
</dbReference>
<protein>
    <recommendedName>
        <fullName evidence="2">DUF7866 domain-containing protein</fullName>
    </recommendedName>
</protein>
<gene>
    <name evidence="3" type="ORF">NYM_LOCUS19596</name>
</gene>
<dbReference type="PANTHER" id="PTHR33786">
    <property type="entry name" value="UBIQUITIN CARBOXYL-TERMINAL HYDROLASE"/>
    <property type="match status" value="1"/>
</dbReference>
<reference evidence="3" key="1">
    <citation type="submission" date="2019-09" db="EMBL/GenBank/DDBJ databases">
        <authorList>
            <person name="Zhang L."/>
        </authorList>
    </citation>
    <scope>NUCLEOTIDE SEQUENCE</scope>
</reference>
<sequence length="133" mass="14128">MGAIGYQNHMALITTVIILLAPIILAAFNNSSVEYTTPYSGISEESSGHGAPAFEYRPIEDVQYRVFAPSDGRRRLAPFQLCLACRCCSGGGTDPSLCATLPCCFGIDCSLPDKPYGVCAFVPKSCNCTACGM</sequence>
<keyword evidence="1" id="KW-0732">Signal</keyword>
<organism evidence="3">
    <name type="scientific">Nymphaea colorata</name>
    <name type="common">pocket water lily</name>
    <dbReference type="NCBI Taxonomy" id="210225"/>
    <lineage>
        <taxon>Eukaryota</taxon>
        <taxon>Viridiplantae</taxon>
        <taxon>Streptophyta</taxon>
        <taxon>Embryophyta</taxon>
        <taxon>Tracheophyta</taxon>
        <taxon>Spermatophyta</taxon>
        <taxon>Magnoliopsida</taxon>
        <taxon>Nymphaeales</taxon>
        <taxon>Nymphaeaceae</taxon>
        <taxon>Nymphaea</taxon>
    </lineage>
</organism>
<feature type="chain" id="PRO_5023845873" description="DUF7866 domain-containing protein" evidence="1">
    <location>
        <begin position="27"/>
        <end position="133"/>
    </location>
</feature>
<dbReference type="PANTHER" id="PTHR33786:SF5">
    <property type="entry name" value="EXPRESSED PROTEIN"/>
    <property type="match status" value="1"/>
</dbReference>
<name>A0A5K1DWB3_9MAGN</name>
<dbReference type="AlphaFoldDB" id="A0A5K1DWB3"/>
<proteinExistence type="predicted"/>
<dbReference type="EMBL" id="LR721783">
    <property type="protein sequence ID" value="VVW42537.1"/>
    <property type="molecule type" value="Genomic_DNA"/>
</dbReference>
<dbReference type="Gramene" id="NC5G0158390.1">
    <property type="protein sequence ID" value="NC5G0158390.1:cds"/>
    <property type="gene ID" value="NC5G0158390"/>
</dbReference>